<dbReference type="Proteomes" id="UP000178370">
    <property type="component" value="Unassembled WGS sequence"/>
</dbReference>
<dbReference type="InterPro" id="IPR011991">
    <property type="entry name" value="ArsR-like_HTH"/>
</dbReference>
<protein>
    <recommendedName>
        <fullName evidence="4">HTH arsR-type domain-containing protein</fullName>
    </recommendedName>
</protein>
<dbReference type="InterPro" id="IPR001845">
    <property type="entry name" value="HTH_ArsR_DNA-bd_dom"/>
</dbReference>
<dbReference type="InterPro" id="IPR036390">
    <property type="entry name" value="WH_DNA-bd_sf"/>
</dbReference>
<evidence type="ECO:0000256" key="1">
    <source>
        <dbReference type="ARBA" id="ARBA00023015"/>
    </source>
</evidence>
<dbReference type="GO" id="GO:0003677">
    <property type="term" value="F:DNA binding"/>
    <property type="evidence" value="ECO:0007669"/>
    <property type="project" value="UniProtKB-KW"/>
</dbReference>
<dbReference type="PANTHER" id="PTHR43132">
    <property type="entry name" value="ARSENICAL RESISTANCE OPERON REPRESSOR ARSR-RELATED"/>
    <property type="match status" value="1"/>
</dbReference>
<dbReference type="STRING" id="1798482.A2763_02265"/>
<dbReference type="Gene3D" id="1.10.10.10">
    <property type="entry name" value="Winged helix-like DNA-binding domain superfamily/Winged helix DNA-binding domain"/>
    <property type="match status" value="1"/>
</dbReference>
<feature type="domain" description="HTH arsR-type" evidence="4">
    <location>
        <begin position="6"/>
        <end position="96"/>
    </location>
</feature>
<keyword evidence="2" id="KW-0238">DNA-binding</keyword>
<dbReference type="CDD" id="cd00090">
    <property type="entry name" value="HTH_ARSR"/>
    <property type="match status" value="1"/>
</dbReference>
<dbReference type="SUPFAM" id="SSF46785">
    <property type="entry name" value="Winged helix' DNA-binding domain"/>
    <property type="match status" value="1"/>
</dbReference>
<dbReference type="AlphaFoldDB" id="A0A1F6CNF7"/>
<name>A0A1F6CNF7_9BACT</name>
<dbReference type="Pfam" id="PF12840">
    <property type="entry name" value="HTH_20"/>
    <property type="match status" value="1"/>
</dbReference>
<dbReference type="SMART" id="SM00418">
    <property type="entry name" value="HTH_ARSR"/>
    <property type="match status" value="1"/>
</dbReference>
<dbReference type="InterPro" id="IPR051011">
    <property type="entry name" value="Metal_resp_trans_reg"/>
</dbReference>
<dbReference type="PROSITE" id="PS50987">
    <property type="entry name" value="HTH_ARSR_2"/>
    <property type="match status" value="1"/>
</dbReference>
<gene>
    <name evidence="5" type="ORF">A2763_02265</name>
</gene>
<accession>A0A1F6CNF7</accession>
<evidence type="ECO:0000313" key="5">
    <source>
        <dbReference type="EMBL" id="OGG50726.1"/>
    </source>
</evidence>
<evidence type="ECO:0000256" key="3">
    <source>
        <dbReference type="ARBA" id="ARBA00023163"/>
    </source>
</evidence>
<keyword evidence="3" id="KW-0804">Transcription</keyword>
<dbReference type="GO" id="GO:0003700">
    <property type="term" value="F:DNA-binding transcription factor activity"/>
    <property type="evidence" value="ECO:0007669"/>
    <property type="project" value="InterPro"/>
</dbReference>
<dbReference type="EMBL" id="MFKV01000007">
    <property type="protein sequence ID" value="OGG50726.1"/>
    <property type="molecule type" value="Genomic_DNA"/>
</dbReference>
<dbReference type="InterPro" id="IPR036388">
    <property type="entry name" value="WH-like_DNA-bd_sf"/>
</dbReference>
<evidence type="ECO:0000256" key="2">
    <source>
        <dbReference type="ARBA" id="ARBA00023125"/>
    </source>
</evidence>
<dbReference type="NCBIfam" id="NF033788">
    <property type="entry name" value="HTH_metalloreg"/>
    <property type="match status" value="1"/>
</dbReference>
<organism evidence="5 6">
    <name type="scientific">Candidatus Kaiserbacteria bacterium RIFCSPHIGHO2_01_FULL_54_36</name>
    <dbReference type="NCBI Taxonomy" id="1798482"/>
    <lineage>
        <taxon>Bacteria</taxon>
        <taxon>Candidatus Kaiseribacteriota</taxon>
    </lineage>
</organism>
<sequence>MSLMSERRNRIIESERVLKALANRRRLAIVQFLHTKGPASVGKIAEHIRLSFAATSRHLRVLAGVDLIESEQVNTTVNYSLPKNRHPGLDTALKML</sequence>
<reference evidence="5 6" key="1">
    <citation type="journal article" date="2016" name="Nat. Commun.">
        <title>Thousands of microbial genomes shed light on interconnected biogeochemical processes in an aquifer system.</title>
        <authorList>
            <person name="Anantharaman K."/>
            <person name="Brown C.T."/>
            <person name="Hug L.A."/>
            <person name="Sharon I."/>
            <person name="Castelle C.J."/>
            <person name="Probst A.J."/>
            <person name="Thomas B.C."/>
            <person name="Singh A."/>
            <person name="Wilkins M.J."/>
            <person name="Karaoz U."/>
            <person name="Brodie E.L."/>
            <person name="Williams K.H."/>
            <person name="Hubbard S.S."/>
            <person name="Banfield J.F."/>
        </authorList>
    </citation>
    <scope>NUCLEOTIDE SEQUENCE [LARGE SCALE GENOMIC DNA]</scope>
</reference>
<dbReference type="PANTHER" id="PTHR43132:SF2">
    <property type="entry name" value="ARSENICAL RESISTANCE OPERON REPRESSOR ARSR-RELATED"/>
    <property type="match status" value="1"/>
</dbReference>
<evidence type="ECO:0000259" key="4">
    <source>
        <dbReference type="PROSITE" id="PS50987"/>
    </source>
</evidence>
<proteinExistence type="predicted"/>
<dbReference type="PRINTS" id="PR00778">
    <property type="entry name" value="HTHARSR"/>
</dbReference>
<keyword evidence="1" id="KW-0805">Transcription regulation</keyword>
<comment type="caution">
    <text evidence="5">The sequence shown here is derived from an EMBL/GenBank/DDBJ whole genome shotgun (WGS) entry which is preliminary data.</text>
</comment>
<evidence type="ECO:0000313" key="6">
    <source>
        <dbReference type="Proteomes" id="UP000178370"/>
    </source>
</evidence>